<protein>
    <submittedName>
        <fullName evidence="1">Uncharacterized protein</fullName>
    </submittedName>
</protein>
<accession>A0ABQ5MZ49</accession>
<proteinExistence type="predicted"/>
<dbReference type="Proteomes" id="UP001209654">
    <property type="component" value="Unassembled WGS sequence"/>
</dbReference>
<gene>
    <name evidence="1" type="ORF">AHIS1636_34150</name>
</gene>
<dbReference type="EMBL" id="BRVS01000026">
    <property type="protein sequence ID" value="GLB68972.1"/>
    <property type="molecule type" value="Genomic_DNA"/>
</dbReference>
<name>A0ABQ5MZ49_9MICC</name>
<keyword evidence="2" id="KW-1185">Reference proteome</keyword>
<comment type="caution">
    <text evidence="1">The sequence shown here is derived from an EMBL/GenBank/DDBJ whole genome shotgun (WGS) entry which is preliminary data.</text>
</comment>
<evidence type="ECO:0000313" key="2">
    <source>
        <dbReference type="Proteomes" id="UP001209654"/>
    </source>
</evidence>
<sequence length="100" mass="11097">MHDLLDQLRNHTPVRIAHIERSGGSMAVTLRFAALTAMLHCSGSGPAGRNDVELRYRGQSLRVNGASAAEQAGRIWSWCQWQSEIREPAGREPRKVMAES</sequence>
<organism evidence="1 2">
    <name type="scientific">Arthrobacter mangrovi</name>
    <dbReference type="NCBI Taxonomy" id="2966350"/>
    <lineage>
        <taxon>Bacteria</taxon>
        <taxon>Bacillati</taxon>
        <taxon>Actinomycetota</taxon>
        <taxon>Actinomycetes</taxon>
        <taxon>Micrococcales</taxon>
        <taxon>Micrococcaceae</taxon>
        <taxon>Arthrobacter</taxon>
    </lineage>
</organism>
<reference evidence="1 2" key="1">
    <citation type="journal article" date="2023" name="Int. J. Syst. Evol. Microbiol.">
        <title>Arthrobacter mangrovi sp. nov., an actinobacterium isolated from the rhizosphere of a mangrove.</title>
        <authorList>
            <person name="Hamada M."/>
            <person name="Saitou S."/>
            <person name="Enomoto N."/>
            <person name="Nanri K."/>
            <person name="Hidaka K."/>
            <person name="Miura T."/>
            <person name="Tamura T."/>
        </authorList>
    </citation>
    <scope>NUCLEOTIDE SEQUENCE [LARGE SCALE GENOMIC DNA]</scope>
    <source>
        <strain evidence="1 2">NBRC 112813</strain>
    </source>
</reference>
<evidence type="ECO:0000313" key="1">
    <source>
        <dbReference type="EMBL" id="GLB68972.1"/>
    </source>
</evidence>